<evidence type="ECO:0000259" key="3">
    <source>
        <dbReference type="Pfam" id="PF02563"/>
    </source>
</evidence>
<feature type="chain" id="PRO_5046518361" evidence="2">
    <location>
        <begin position="31"/>
        <end position="194"/>
    </location>
</feature>
<name>A0ABW2KQR7_9PROT</name>
<evidence type="ECO:0000256" key="2">
    <source>
        <dbReference type="SAM" id="SignalP"/>
    </source>
</evidence>
<keyword evidence="6" id="KW-1185">Reference proteome</keyword>
<accession>A0ABW2KQR7</accession>
<proteinExistence type="predicted"/>
<evidence type="ECO:0000313" key="5">
    <source>
        <dbReference type="EMBL" id="MFC7332253.1"/>
    </source>
</evidence>
<dbReference type="Pfam" id="PF10531">
    <property type="entry name" value="SLBB"/>
    <property type="match status" value="1"/>
</dbReference>
<keyword evidence="1 2" id="KW-0732">Signal</keyword>
<dbReference type="PANTHER" id="PTHR33619:SF3">
    <property type="entry name" value="POLYSACCHARIDE EXPORT PROTEIN GFCE-RELATED"/>
    <property type="match status" value="1"/>
</dbReference>
<evidence type="ECO:0000259" key="4">
    <source>
        <dbReference type="Pfam" id="PF10531"/>
    </source>
</evidence>
<organism evidence="5 6">
    <name type="scientific">Rhodocista pekingensis</name>
    <dbReference type="NCBI Taxonomy" id="201185"/>
    <lineage>
        <taxon>Bacteria</taxon>
        <taxon>Pseudomonadati</taxon>
        <taxon>Pseudomonadota</taxon>
        <taxon>Alphaproteobacteria</taxon>
        <taxon>Rhodospirillales</taxon>
        <taxon>Azospirillaceae</taxon>
        <taxon>Rhodocista</taxon>
    </lineage>
</organism>
<dbReference type="RefSeq" id="WP_377356533.1">
    <property type="nucleotide sequence ID" value="NZ_JBHTCM010000004.1"/>
</dbReference>
<gene>
    <name evidence="5" type="ORF">ACFQPS_03700</name>
</gene>
<feature type="signal peptide" evidence="2">
    <location>
        <begin position="1"/>
        <end position="30"/>
    </location>
</feature>
<feature type="domain" description="Polysaccharide export protein N-terminal" evidence="3">
    <location>
        <begin position="42"/>
        <end position="115"/>
    </location>
</feature>
<dbReference type="InterPro" id="IPR003715">
    <property type="entry name" value="Poly_export_N"/>
</dbReference>
<dbReference type="Pfam" id="PF02563">
    <property type="entry name" value="Poly_export"/>
    <property type="match status" value="1"/>
</dbReference>
<sequence>MTIRTALRGGILMVAVLAAAALSACQSATAPPLEPTVALADAGEYRLGPGDAVRVIVFGQEQLSGEFSVDGTGQIALPLIGGVAAKGLSSRQVEERIAQRLAEGYVRDPKVSVEVLTFRPFYIIGEINKPGQYPYASGMSAVTAVAMAGGYTYRAREDYVLITRTIDGEKQERRAPPNTPVLPDDVIRVPERFF</sequence>
<reference evidence="6" key="1">
    <citation type="journal article" date="2019" name="Int. J. Syst. Evol. Microbiol.">
        <title>The Global Catalogue of Microorganisms (GCM) 10K type strain sequencing project: providing services to taxonomists for standard genome sequencing and annotation.</title>
        <authorList>
            <consortium name="The Broad Institute Genomics Platform"/>
            <consortium name="The Broad Institute Genome Sequencing Center for Infectious Disease"/>
            <person name="Wu L."/>
            <person name="Ma J."/>
        </authorList>
    </citation>
    <scope>NUCLEOTIDE SEQUENCE [LARGE SCALE GENOMIC DNA]</scope>
    <source>
        <strain evidence="6">CGMCC 1.16275</strain>
    </source>
</reference>
<dbReference type="PROSITE" id="PS51257">
    <property type="entry name" value="PROKAR_LIPOPROTEIN"/>
    <property type="match status" value="1"/>
</dbReference>
<evidence type="ECO:0000256" key="1">
    <source>
        <dbReference type="ARBA" id="ARBA00022729"/>
    </source>
</evidence>
<dbReference type="Gene3D" id="3.30.1950.10">
    <property type="entry name" value="wza like domain"/>
    <property type="match status" value="1"/>
</dbReference>
<dbReference type="EMBL" id="JBHTCM010000004">
    <property type="protein sequence ID" value="MFC7332253.1"/>
    <property type="molecule type" value="Genomic_DNA"/>
</dbReference>
<dbReference type="PANTHER" id="PTHR33619">
    <property type="entry name" value="POLYSACCHARIDE EXPORT PROTEIN GFCE-RELATED"/>
    <property type="match status" value="1"/>
</dbReference>
<dbReference type="Proteomes" id="UP001596456">
    <property type="component" value="Unassembled WGS sequence"/>
</dbReference>
<dbReference type="InterPro" id="IPR019554">
    <property type="entry name" value="Soluble_ligand-bd"/>
</dbReference>
<protein>
    <submittedName>
        <fullName evidence="5">Polysaccharide biosynthesis/export family protein</fullName>
    </submittedName>
</protein>
<dbReference type="InterPro" id="IPR049712">
    <property type="entry name" value="Poly_export"/>
</dbReference>
<evidence type="ECO:0000313" key="6">
    <source>
        <dbReference type="Proteomes" id="UP001596456"/>
    </source>
</evidence>
<comment type="caution">
    <text evidence="5">The sequence shown here is derived from an EMBL/GenBank/DDBJ whole genome shotgun (WGS) entry which is preliminary data.</text>
</comment>
<feature type="domain" description="Soluble ligand binding" evidence="4">
    <location>
        <begin position="121"/>
        <end position="170"/>
    </location>
</feature>
<dbReference type="Gene3D" id="3.10.560.10">
    <property type="entry name" value="Outer membrane lipoprotein wza domain like"/>
    <property type="match status" value="1"/>
</dbReference>